<keyword evidence="1" id="KW-0812">Transmembrane</keyword>
<proteinExistence type="predicted"/>
<evidence type="ECO:0000313" key="3">
    <source>
        <dbReference type="EMBL" id="KAK9769780.1"/>
    </source>
</evidence>
<evidence type="ECO:0000256" key="1">
    <source>
        <dbReference type="SAM" id="Phobius"/>
    </source>
</evidence>
<dbReference type="Proteomes" id="UP001465668">
    <property type="component" value="Unassembled WGS sequence"/>
</dbReference>
<dbReference type="PANTHER" id="PTHR34502">
    <property type="entry name" value="DUF6594 DOMAIN-CONTAINING PROTEIN-RELATED"/>
    <property type="match status" value="1"/>
</dbReference>
<evidence type="ECO:0000313" key="4">
    <source>
        <dbReference type="Proteomes" id="UP001465668"/>
    </source>
</evidence>
<keyword evidence="1" id="KW-0472">Membrane</keyword>
<feature type="transmembrane region" description="Helical" evidence="1">
    <location>
        <begin position="194"/>
        <end position="211"/>
    </location>
</feature>
<sequence length="252" mass="28777">MNLLYLQAELTQLETDLEGLAERDAGISDRQDYSRDWWALSHQDGDEADMEQWNKVLEIRVKLEQYSSPSSYDLEFLREWLVRPRMGNFPLIGPDRSSWCLRYEKDLVAIKARPLPDIFSRWLNFDMLPRWHQLFGGKLKKPTDVEAGVGLGIYEYDDTVLAATARIFTTVVASMLPLCSIIVQYFVRGDILRLGLIVVASALFALALALMTNARMIEIFAATSACVRQIFCCFFLLESPHSYLYTSRVGGT</sequence>
<keyword evidence="4" id="KW-1185">Reference proteome</keyword>
<organism evidence="3 4">
    <name type="scientific">Seiridium cardinale</name>
    <dbReference type="NCBI Taxonomy" id="138064"/>
    <lineage>
        <taxon>Eukaryota</taxon>
        <taxon>Fungi</taxon>
        <taxon>Dikarya</taxon>
        <taxon>Ascomycota</taxon>
        <taxon>Pezizomycotina</taxon>
        <taxon>Sordariomycetes</taxon>
        <taxon>Xylariomycetidae</taxon>
        <taxon>Amphisphaeriales</taxon>
        <taxon>Sporocadaceae</taxon>
        <taxon>Seiridium</taxon>
    </lineage>
</organism>
<accession>A0ABR2X7S0</accession>
<protein>
    <submittedName>
        <fullName evidence="3">DUF6594 domain-containing protein</fullName>
    </submittedName>
</protein>
<comment type="caution">
    <text evidence="3">The sequence shown here is derived from an EMBL/GenBank/DDBJ whole genome shotgun (WGS) entry which is preliminary data.</text>
</comment>
<name>A0ABR2X7S0_9PEZI</name>
<gene>
    <name evidence="3" type="ORF">SCAR479_13563</name>
</gene>
<keyword evidence="1" id="KW-1133">Transmembrane helix</keyword>
<dbReference type="InterPro" id="IPR046529">
    <property type="entry name" value="DUF6594"/>
</dbReference>
<feature type="transmembrane region" description="Helical" evidence="1">
    <location>
        <begin position="167"/>
        <end position="187"/>
    </location>
</feature>
<evidence type="ECO:0000259" key="2">
    <source>
        <dbReference type="Pfam" id="PF20237"/>
    </source>
</evidence>
<dbReference type="Pfam" id="PF20237">
    <property type="entry name" value="DUF6594"/>
    <property type="match status" value="1"/>
</dbReference>
<feature type="domain" description="DUF6594" evidence="2">
    <location>
        <begin position="2"/>
        <end position="226"/>
    </location>
</feature>
<dbReference type="PANTHER" id="PTHR34502:SF5">
    <property type="entry name" value="DUF6594 DOMAIN-CONTAINING PROTEIN"/>
    <property type="match status" value="1"/>
</dbReference>
<dbReference type="EMBL" id="JARVKM010000111">
    <property type="protein sequence ID" value="KAK9769780.1"/>
    <property type="molecule type" value="Genomic_DNA"/>
</dbReference>
<reference evidence="3 4" key="1">
    <citation type="submission" date="2024-02" db="EMBL/GenBank/DDBJ databases">
        <title>First draft genome assembly of two strains of Seiridium cardinale.</title>
        <authorList>
            <person name="Emiliani G."/>
            <person name="Scali E."/>
        </authorList>
    </citation>
    <scope>NUCLEOTIDE SEQUENCE [LARGE SCALE GENOMIC DNA]</scope>
    <source>
        <strain evidence="3 4">BM-138-000479</strain>
    </source>
</reference>